<evidence type="ECO:0000256" key="1">
    <source>
        <dbReference type="SAM" id="MobiDB-lite"/>
    </source>
</evidence>
<keyword evidence="3" id="KW-1185">Reference proteome</keyword>
<evidence type="ECO:0000313" key="2">
    <source>
        <dbReference type="EMBL" id="GGM47699.1"/>
    </source>
</evidence>
<feature type="region of interest" description="Disordered" evidence="1">
    <location>
        <begin position="396"/>
        <end position="428"/>
    </location>
</feature>
<accession>A0A8H9GR19</accession>
<evidence type="ECO:0000313" key="3">
    <source>
        <dbReference type="Proteomes" id="UP000600547"/>
    </source>
</evidence>
<name>A0A8H9GR19_9DEIO</name>
<protein>
    <recommendedName>
        <fullName evidence="4">Bacterial Ig domain-containing protein</fullName>
    </recommendedName>
</protein>
<feature type="compositionally biased region" description="Low complexity" evidence="1">
    <location>
        <begin position="582"/>
        <end position="607"/>
    </location>
</feature>
<dbReference type="Gene3D" id="2.60.40.10">
    <property type="entry name" value="Immunoglobulins"/>
    <property type="match status" value="2"/>
</dbReference>
<feature type="region of interest" description="Disordered" evidence="1">
    <location>
        <begin position="510"/>
        <end position="607"/>
    </location>
</feature>
<dbReference type="InterPro" id="IPR013783">
    <property type="entry name" value="Ig-like_fold"/>
</dbReference>
<reference evidence="3" key="1">
    <citation type="journal article" date="2019" name="Int. J. Syst. Evol. Microbiol.">
        <title>The Global Catalogue of Microorganisms (GCM) 10K type strain sequencing project: providing services to taxonomists for standard genome sequencing and annotation.</title>
        <authorList>
            <consortium name="The Broad Institute Genomics Platform"/>
            <consortium name="The Broad Institute Genome Sequencing Center for Infectious Disease"/>
            <person name="Wu L."/>
            <person name="Ma J."/>
        </authorList>
    </citation>
    <scope>NUCLEOTIDE SEQUENCE [LARGE SCALE GENOMIC DNA]</scope>
    <source>
        <strain evidence="3">JCM 31047</strain>
    </source>
</reference>
<dbReference type="InterPro" id="IPR009282">
    <property type="entry name" value="DUF937"/>
</dbReference>
<dbReference type="EMBL" id="BMQG01000008">
    <property type="protein sequence ID" value="GGM47699.1"/>
    <property type="molecule type" value="Genomic_DNA"/>
</dbReference>
<evidence type="ECO:0008006" key="4">
    <source>
        <dbReference type="Google" id="ProtNLM"/>
    </source>
</evidence>
<dbReference type="Proteomes" id="UP000600547">
    <property type="component" value="Unassembled WGS sequence"/>
</dbReference>
<organism evidence="2 3">
    <name type="scientific">Deinococcus arenae</name>
    <dbReference type="NCBI Taxonomy" id="1452751"/>
    <lineage>
        <taxon>Bacteria</taxon>
        <taxon>Thermotogati</taxon>
        <taxon>Deinococcota</taxon>
        <taxon>Deinococci</taxon>
        <taxon>Deinococcales</taxon>
        <taxon>Deinococcaceae</taxon>
        <taxon>Deinococcus</taxon>
    </lineage>
</organism>
<dbReference type="RefSeq" id="WP_110827855.1">
    <property type="nucleotide sequence ID" value="NZ_BMQG01000008.1"/>
</dbReference>
<dbReference type="Pfam" id="PF06078">
    <property type="entry name" value="DUF937"/>
    <property type="match status" value="2"/>
</dbReference>
<feature type="compositionally biased region" description="Pro residues" evidence="1">
    <location>
        <begin position="414"/>
        <end position="425"/>
    </location>
</feature>
<gene>
    <name evidence="2" type="ORF">GCM10008956_24850</name>
</gene>
<dbReference type="AlphaFoldDB" id="A0A8H9GR19"/>
<feature type="compositionally biased region" description="Low complexity" evidence="1">
    <location>
        <begin position="396"/>
        <end position="413"/>
    </location>
</feature>
<feature type="compositionally biased region" description="Low complexity" evidence="1">
    <location>
        <begin position="548"/>
        <end position="561"/>
    </location>
</feature>
<sequence length="796" mass="77914">MDFTELLHAFFDEQAATQLGQAAGLDAPAARRALDAALTLELEALAAQADTPAGGHIAEAIASLPLFESVPAALNEPDGASNLRQAGELLLPALLGDQAGTLAGQVAGRAGVPQDSAARLTHMTLPLLLSLLGQFGVNAGNVGARLGEVRGSLAQPGVAHVEPTGLTAGAPHVTAVTPGTAALGTAGLAALSGPALLEWLRAQFSGRAAERIGAAAGFSGGAAGRATQAALPVLLGALVQRAGSEAGARDLLDRSAATMDLVGADGTLKTELLSDPAETARVEGQGRTLIGTLFPDIGMVTGRLGSALGGSGASAGRLLALMGPLLLALLGARARAGQLDAAGVRGLLAGLEGHLPGLLPAGMTGLGALLGAGALGTGALGAGALGAATTPVTPAPAAARVPPGAATVTTSPLTTPPPPAAPASTPPERRRGFPWWLLALLLLLGLGGCWLVNQNRAATPAASSAQAASLVVTNPTSGADLPAEGFTMSGTGPANTELTISDQGQEVGKATVGADGNWSADLPAPTPGEHTYSVDGGGARSELKVNVTDASASTAADTDASGTQTGSADAGSSDVTGTDTNGAETGSTDTASTDTASTDTASAGTDSADTAGTGAAFAISEPAANATLPAGTFTLRGTGAAGQAVELFEDGTSLGTLTIGEDGAWSFDVPSPAAGAHTYTVRGPDGTDLGSVAATVSAPAADASAAACDRDYTLSITDGQTVNEPFRFGGVGQGEGYSVTVKRGARTIGTKDVPLDATCGWSYQSRPGAGRITYEVRPLGDAAAAPLSTVNLTVGR</sequence>
<comment type="caution">
    <text evidence="2">The sequence shown here is derived from an EMBL/GenBank/DDBJ whole genome shotgun (WGS) entry which is preliminary data.</text>
</comment>
<proteinExistence type="predicted"/>